<evidence type="ECO:0000256" key="2">
    <source>
        <dbReference type="ARBA" id="ARBA00022475"/>
    </source>
</evidence>
<gene>
    <name evidence="8" type="ORF">DJ018_18680</name>
</gene>
<keyword evidence="3 6" id="KW-0812">Transmembrane</keyword>
<dbReference type="AlphaFoldDB" id="A0A328A8H3"/>
<dbReference type="InterPro" id="IPR011701">
    <property type="entry name" value="MFS"/>
</dbReference>
<dbReference type="CDD" id="cd17319">
    <property type="entry name" value="MFS_ExuT_GudP_like"/>
    <property type="match status" value="1"/>
</dbReference>
<feature type="domain" description="Major facilitator superfamily (MFS) profile" evidence="7">
    <location>
        <begin position="20"/>
        <end position="429"/>
    </location>
</feature>
<feature type="transmembrane region" description="Helical" evidence="6">
    <location>
        <begin position="375"/>
        <end position="397"/>
    </location>
</feature>
<dbReference type="Gene3D" id="1.20.1250.20">
    <property type="entry name" value="MFS general substrate transporter like domains"/>
    <property type="match status" value="2"/>
</dbReference>
<feature type="transmembrane region" description="Helical" evidence="6">
    <location>
        <begin position="86"/>
        <end position="104"/>
    </location>
</feature>
<dbReference type="InterPro" id="IPR000849">
    <property type="entry name" value="Sugar_P_transporter"/>
</dbReference>
<name>A0A328A8H3_9CAUL</name>
<keyword evidence="5 6" id="KW-0472">Membrane</keyword>
<feature type="transmembrane region" description="Helical" evidence="6">
    <location>
        <begin position="341"/>
        <end position="363"/>
    </location>
</feature>
<comment type="caution">
    <text evidence="8">The sequence shown here is derived from an EMBL/GenBank/DDBJ whole genome shotgun (WGS) entry which is preliminary data.</text>
</comment>
<evidence type="ECO:0000313" key="9">
    <source>
        <dbReference type="Proteomes" id="UP000249725"/>
    </source>
</evidence>
<dbReference type="SUPFAM" id="SSF103473">
    <property type="entry name" value="MFS general substrate transporter"/>
    <property type="match status" value="1"/>
</dbReference>
<feature type="transmembrane region" description="Helical" evidence="6">
    <location>
        <begin position="403"/>
        <end position="424"/>
    </location>
</feature>
<sequence>MSQTAAINASAHRGKVRWLLVILIFAAAAVSYLDRSNISIAAPLMKKDLGISDAQLGAVFSAFVFGYAFTQPLAGRLADRFGPYRITAIGIFWWSVLTSATALIPAGYSGALVSLIAVRFILGAGESVIFPAGNRLVSAWIPPHERGLANGLIFAGVGVGAGIAPPLITSIMLSHSWRWAFHASALIGLVFLAVWLLLVREKPANHPMMRKAELDYIENSLPSQTVEPGAKLVPWRTIIFDRQVALLTLSYFCFGYVAWIFFTWFFTYLSQVRGLDLKSSGLYGTLPFIAMAIASPLGGWISDRLCQRTSKRIGRCWPAAIGMAFAAIFVAVAMTVQDARLAAVVLAAGSGSLYISQSAFWTLSADLGKASAGSVSGVMNMGCQLGGATVAAITPLVASQFGWSGSFLVAAGAALVGAIGWLFIDPTATLGGRASRRDAVAGAVSAA</sequence>
<proteinExistence type="predicted"/>
<dbReference type="PANTHER" id="PTHR11662:SF399">
    <property type="entry name" value="FI19708P1-RELATED"/>
    <property type="match status" value="1"/>
</dbReference>
<feature type="transmembrane region" description="Helical" evidence="6">
    <location>
        <begin position="54"/>
        <end position="74"/>
    </location>
</feature>
<dbReference type="EMBL" id="QFYR01000006">
    <property type="protein sequence ID" value="RAK50769.1"/>
    <property type="molecule type" value="Genomic_DNA"/>
</dbReference>
<evidence type="ECO:0000256" key="5">
    <source>
        <dbReference type="ARBA" id="ARBA00023136"/>
    </source>
</evidence>
<dbReference type="OrthoDB" id="9794076at2"/>
<keyword evidence="2" id="KW-1003">Cell membrane</keyword>
<feature type="transmembrane region" description="Helical" evidence="6">
    <location>
        <begin position="151"/>
        <end position="173"/>
    </location>
</feature>
<evidence type="ECO:0000259" key="7">
    <source>
        <dbReference type="PROSITE" id="PS50850"/>
    </source>
</evidence>
<feature type="transmembrane region" description="Helical" evidence="6">
    <location>
        <begin position="110"/>
        <end position="130"/>
    </location>
</feature>
<comment type="subcellular location">
    <subcellularLocation>
        <location evidence="1">Cell membrane</location>
        <topology evidence="1">Multi-pass membrane protein</topology>
    </subcellularLocation>
</comment>
<dbReference type="Proteomes" id="UP000249725">
    <property type="component" value="Unassembled WGS sequence"/>
</dbReference>
<dbReference type="Pfam" id="PF07690">
    <property type="entry name" value="MFS_1"/>
    <property type="match status" value="1"/>
</dbReference>
<feature type="transmembrane region" description="Helical" evidence="6">
    <location>
        <begin position="244"/>
        <end position="269"/>
    </location>
</feature>
<evidence type="ECO:0000313" key="8">
    <source>
        <dbReference type="EMBL" id="RAK50769.1"/>
    </source>
</evidence>
<dbReference type="InterPro" id="IPR020846">
    <property type="entry name" value="MFS_dom"/>
</dbReference>
<keyword evidence="9" id="KW-1185">Reference proteome</keyword>
<dbReference type="PANTHER" id="PTHR11662">
    <property type="entry name" value="SOLUTE CARRIER FAMILY 17"/>
    <property type="match status" value="1"/>
</dbReference>
<dbReference type="PIRSF" id="PIRSF002808">
    <property type="entry name" value="Hexose_phosphate_transp"/>
    <property type="match status" value="1"/>
</dbReference>
<feature type="transmembrane region" description="Helical" evidence="6">
    <location>
        <begin position="313"/>
        <end position="335"/>
    </location>
</feature>
<reference evidence="9" key="1">
    <citation type="submission" date="2018-05" db="EMBL/GenBank/DDBJ databases">
        <authorList>
            <person name="Li X."/>
        </authorList>
    </citation>
    <scope>NUCLEOTIDE SEQUENCE [LARGE SCALE GENOMIC DNA]</scope>
    <source>
        <strain evidence="9">YIM 73061</strain>
    </source>
</reference>
<dbReference type="GO" id="GO:0005886">
    <property type="term" value="C:plasma membrane"/>
    <property type="evidence" value="ECO:0007669"/>
    <property type="project" value="UniProtKB-SubCell"/>
</dbReference>
<accession>A0A328A8H3</accession>
<evidence type="ECO:0000256" key="4">
    <source>
        <dbReference type="ARBA" id="ARBA00022989"/>
    </source>
</evidence>
<feature type="transmembrane region" description="Helical" evidence="6">
    <location>
        <begin position="16"/>
        <end position="34"/>
    </location>
</feature>
<dbReference type="RefSeq" id="WP_111516498.1">
    <property type="nucleotide sequence ID" value="NZ_QFYR01000006.1"/>
</dbReference>
<feature type="transmembrane region" description="Helical" evidence="6">
    <location>
        <begin position="179"/>
        <end position="199"/>
    </location>
</feature>
<keyword evidence="4 6" id="KW-1133">Transmembrane helix</keyword>
<dbReference type="InterPro" id="IPR050382">
    <property type="entry name" value="MFS_Na/Anion_cotransporter"/>
</dbReference>
<evidence type="ECO:0000256" key="1">
    <source>
        <dbReference type="ARBA" id="ARBA00004651"/>
    </source>
</evidence>
<dbReference type="GO" id="GO:0022857">
    <property type="term" value="F:transmembrane transporter activity"/>
    <property type="evidence" value="ECO:0007669"/>
    <property type="project" value="InterPro"/>
</dbReference>
<protein>
    <submittedName>
        <fullName evidence="8">MFS transporter</fullName>
    </submittedName>
</protein>
<dbReference type="InterPro" id="IPR036259">
    <property type="entry name" value="MFS_trans_sf"/>
</dbReference>
<organism evidence="8 9">
    <name type="scientific">Phenylobacterium deserti</name>
    <dbReference type="NCBI Taxonomy" id="1914756"/>
    <lineage>
        <taxon>Bacteria</taxon>
        <taxon>Pseudomonadati</taxon>
        <taxon>Pseudomonadota</taxon>
        <taxon>Alphaproteobacteria</taxon>
        <taxon>Caulobacterales</taxon>
        <taxon>Caulobacteraceae</taxon>
        <taxon>Phenylobacterium</taxon>
    </lineage>
</organism>
<feature type="transmembrane region" description="Helical" evidence="6">
    <location>
        <begin position="281"/>
        <end position="301"/>
    </location>
</feature>
<dbReference type="PROSITE" id="PS50850">
    <property type="entry name" value="MFS"/>
    <property type="match status" value="1"/>
</dbReference>
<evidence type="ECO:0000256" key="6">
    <source>
        <dbReference type="SAM" id="Phobius"/>
    </source>
</evidence>
<evidence type="ECO:0000256" key="3">
    <source>
        <dbReference type="ARBA" id="ARBA00022692"/>
    </source>
</evidence>